<proteinExistence type="predicted"/>
<accession>A0A9W7FYV2</accession>
<evidence type="ECO:0000313" key="6">
    <source>
        <dbReference type="Proteomes" id="UP001165065"/>
    </source>
</evidence>
<dbReference type="GO" id="GO:0006974">
    <property type="term" value="P:DNA damage response"/>
    <property type="evidence" value="ECO:0007669"/>
    <property type="project" value="TreeGrafter"/>
</dbReference>
<dbReference type="PANTHER" id="PTHR46172">
    <property type="entry name" value="DNA POLYMERASE EPSILON SUBUNIT 3"/>
    <property type="match status" value="1"/>
</dbReference>
<dbReference type="GO" id="GO:0031507">
    <property type="term" value="P:heterochromatin formation"/>
    <property type="evidence" value="ECO:0007669"/>
    <property type="project" value="TreeGrafter"/>
</dbReference>
<dbReference type="InterPro" id="IPR003958">
    <property type="entry name" value="CBFA_NFYB_domain"/>
</dbReference>
<dbReference type="Pfam" id="PF00808">
    <property type="entry name" value="CBFD_NFYB_HMF"/>
    <property type="match status" value="1"/>
</dbReference>
<dbReference type="Gene3D" id="1.10.20.10">
    <property type="entry name" value="Histone, subunit A"/>
    <property type="match status" value="1"/>
</dbReference>
<sequence>MDAGAPPAVAETPDSPGGLNANGKRANPLSSESQHDFEPPQASIRKILKASLPEHATISKEANMVFTRAAGIFVMYMTACANDLARDNGRSSIAANDILNAVKELELEEIFDGKLEDFLREFRAEEEKKKAEKTKQKAAAAMASSTAGTGEDGGASKPDASAAVGVAVTDTQPQATEPVAAPPAAPMDTSNQA</sequence>
<evidence type="ECO:0000259" key="4">
    <source>
        <dbReference type="Pfam" id="PF00808"/>
    </source>
</evidence>
<dbReference type="GO" id="GO:0008623">
    <property type="term" value="C:CHRAC"/>
    <property type="evidence" value="ECO:0007669"/>
    <property type="project" value="TreeGrafter"/>
</dbReference>
<dbReference type="InterPro" id="IPR051377">
    <property type="entry name" value="DNA_Pol-Epsilon_Subunit"/>
</dbReference>
<dbReference type="PANTHER" id="PTHR46172:SF1">
    <property type="entry name" value="DNA POLYMERASE EPSILON SUBUNIT 3"/>
    <property type="match status" value="1"/>
</dbReference>
<comment type="subcellular location">
    <subcellularLocation>
        <location evidence="1">Nucleus</location>
    </subcellularLocation>
</comment>
<dbReference type="OrthoDB" id="386949at2759"/>
<dbReference type="GO" id="GO:0031490">
    <property type="term" value="F:chromatin DNA binding"/>
    <property type="evidence" value="ECO:0007669"/>
    <property type="project" value="TreeGrafter"/>
</dbReference>
<evidence type="ECO:0000313" key="5">
    <source>
        <dbReference type="EMBL" id="GMI24189.1"/>
    </source>
</evidence>
<organism evidence="5 6">
    <name type="scientific">Triparma columacea</name>
    <dbReference type="NCBI Taxonomy" id="722753"/>
    <lineage>
        <taxon>Eukaryota</taxon>
        <taxon>Sar</taxon>
        <taxon>Stramenopiles</taxon>
        <taxon>Ochrophyta</taxon>
        <taxon>Bolidophyceae</taxon>
        <taxon>Parmales</taxon>
        <taxon>Triparmaceae</taxon>
        <taxon>Triparma</taxon>
    </lineage>
</organism>
<dbReference type="InterPro" id="IPR009072">
    <property type="entry name" value="Histone-fold"/>
</dbReference>
<keyword evidence="2" id="KW-0539">Nucleus</keyword>
<dbReference type="SUPFAM" id="SSF47113">
    <property type="entry name" value="Histone-fold"/>
    <property type="match status" value="1"/>
</dbReference>
<evidence type="ECO:0000256" key="1">
    <source>
        <dbReference type="ARBA" id="ARBA00004123"/>
    </source>
</evidence>
<dbReference type="Proteomes" id="UP001165065">
    <property type="component" value="Unassembled WGS sequence"/>
</dbReference>
<reference evidence="6" key="1">
    <citation type="journal article" date="2023" name="Commun. Biol.">
        <title>Genome analysis of Parmales, the sister group of diatoms, reveals the evolutionary specialization of diatoms from phago-mixotrophs to photoautotrophs.</title>
        <authorList>
            <person name="Ban H."/>
            <person name="Sato S."/>
            <person name="Yoshikawa S."/>
            <person name="Yamada K."/>
            <person name="Nakamura Y."/>
            <person name="Ichinomiya M."/>
            <person name="Sato N."/>
            <person name="Blanc-Mathieu R."/>
            <person name="Endo H."/>
            <person name="Kuwata A."/>
            <person name="Ogata H."/>
        </authorList>
    </citation>
    <scope>NUCLEOTIDE SEQUENCE [LARGE SCALE GENOMIC DNA]</scope>
</reference>
<dbReference type="GO" id="GO:0046982">
    <property type="term" value="F:protein heterodimerization activity"/>
    <property type="evidence" value="ECO:0007669"/>
    <property type="project" value="InterPro"/>
</dbReference>
<comment type="caution">
    <text evidence="5">The sequence shown here is derived from an EMBL/GenBank/DDBJ whole genome shotgun (WGS) entry which is preliminary data.</text>
</comment>
<dbReference type="EMBL" id="BRYA01000581">
    <property type="protein sequence ID" value="GMI24189.1"/>
    <property type="molecule type" value="Genomic_DNA"/>
</dbReference>
<dbReference type="GO" id="GO:0008622">
    <property type="term" value="C:epsilon DNA polymerase complex"/>
    <property type="evidence" value="ECO:0007669"/>
    <property type="project" value="TreeGrafter"/>
</dbReference>
<gene>
    <name evidence="5" type="ORF">TrCOL_g8503</name>
</gene>
<protein>
    <recommendedName>
        <fullName evidence="4">Transcription factor CBF/NF-Y/archaeal histone domain-containing protein</fullName>
    </recommendedName>
</protein>
<feature type="region of interest" description="Disordered" evidence="3">
    <location>
        <begin position="1"/>
        <end position="40"/>
    </location>
</feature>
<dbReference type="AlphaFoldDB" id="A0A9W7FYV2"/>
<keyword evidence="6" id="KW-1185">Reference proteome</keyword>
<dbReference type="GO" id="GO:0006272">
    <property type="term" value="P:leading strand elongation"/>
    <property type="evidence" value="ECO:0007669"/>
    <property type="project" value="TreeGrafter"/>
</dbReference>
<evidence type="ECO:0000256" key="2">
    <source>
        <dbReference type="ARBA" id="ARBA00023242"/>
    </source>
</evidence>
<feature type="domain" description="Transcription factor CBF/NF-Y/archaeal histone" evidence="4">
    <location>
        <begin position="40"/>
        <end position="102"/>
    </location>
</feature>
<name>A0A9W7FYV2_9STRA</name>
<dbReference type="CDD" id="cd22928">
    <property type="entry name" value="HFD_POLE3_DPB4"/>
    <property type="match status" value="1"/>
</dbReference>
<feature type="region of interest" description="Disordered" evidence="3">
    <location>
        <begin position="128"/>
        <end position="193"/>
    </location>
</feature>
<evidence type="ECO:0000256" key="3">
    <source>
        <dbReference type="SAM" id="MobiDB-lite"/>
    </source>
</evidence>